<dbReference type="Gene3D" id="1.10.10.10">
    <property type="entry name" value="Winged helix-like DNA-binding domain superfamily/Winged helix DNA-binding domain"/>
    <property type="match status" value="1"/>
</dbReference>
<evidence type="ECO:0000259" key="2">
    <source>
        <dbReference type="Pfam" id="PF03551"/>
    </source>
</evidence>
<evidence type="ECO:0000313" key="4">
    <source>
        <dbReference type="EMBL" id="SUJ07394.1"/>
    </source>
</evidence>
<protein>
    <submittedName>
        <fullName evidence="4">PadR family transcriptional regulator</fullName>
    </submittedName>
</protein>
<dbReference type="OrthoDB" id="9814826at2"/>
<dbReference type="EMBL" id="BKAV01000015">
    <property type="protein sequence ID" value="GEQ00459.1"/>
    <property type="molecule type" value="Genomic_DNA"/>
</dbReference>
<gene>
    <name evidence="4" type="primary">yqjI</name>
    <name evidence="4" type="ORF">NCTC12413_00143</name>
    <name evidence="3" type="ORF">SAR03_14960</name>
</gene>
<reference evidence="4 5" key="1">
    <citation type="submission" date="2018-06" db="EMBL/GenBank/DDBJ databases">
        <authorList>
            <consortium name="Pathogen Informatics"/>
            <person name="Doyle S."/>
        </authorList>
    </citation>
    <scope>NUCLEOTIDE SEQUENCE [LARGE SCALE GENOMIC DNA]</scope>
    <source>
        <strain evidence="4 5">NCTC12413</strain>
    </source>
</reference>
<organism evidence="4 5">
    <name type="scientific">Staphylococcus arlettae</name>
    <dbReference type="NCBI Taxonomy" id="29378"/>
    <lineage>
        <taxon>Bacteria</taxon>
        <taxon>Bacillati</taxon>
        <taxon>Bacillota</taxon>
        <taxon>Bacilli</taxon>
        <taxon>Bacillales</taxon>
        <taxon>Staphylococcaceae</taxon>
        <taxon>Staphylococcus</taxon>
    </lineage>
</organism>
<dbReference type="Proteomes" id="UP000254956">
    <property type="component" value="Unassembled WGS sequence"/>
</dbReference>
<feature type="coiled-coil region" evidence="1">
    <location>
        <begin position="135"/>
        <end position="190"/>
    </location>
</feature>
<evidence type="ECO:0000313" key="6">
    <source>
        <dbReference type="Proteomes" id="UP000321598"/>
    </source>
</evidence>
<keyword evidence="6" id="KW-1185">Reference proteome</keyword>
<dbReference type="RefSeq" id="WP_103388318.1">
    <property type="nucleotide sequence ID" value="NZ_BKAV01000015.1"/>
</dbReference>
<dbReference type="InterPro" id="IPR005149">
    <property type="entry name" value="Tscrpt_reg_PadR_N"/>
</dbReference>
<keyword evidence="1" id="KW-0175">Coiled coil</keyword>
<feature type="domain" description="Transcription regulator PadR N-terminal" evidence="2">
    <location>
        <begin position="51"/>
        <end position="120"/>
    </location>
</feature>
<dbReference type="Proteomes" id="UP000321598">
    <property type="component" value="Unassembled WGS sequence"/>
</dbReference>
<dbReference type="InterPro" id="IPR036388">
    <property type="entry name" value="WH-like_DNA-bd_sf"/>
</dbReference>
<dbReference type="SUPFAM" id="SSF46785">
    <property type="entry name" value="Winged helix' DNA-binding domain"/>
    <property type="match status" value="1"/>
</dbReference>
<sequence length="191" mass="22544">MFNRHFHNRRHVLMQQDNRGGDRGFDGFDKMFASAQGRNRFFKKGNLQLSILSLLEEEPKHGYQVIKDLEARFKGFYSPSPGSVYPILQMLEDREFVSVSKEGTKKVYTVTAKGSEFLKEHSQHNEFTKRMEAFKNMDMEKMNDLRNQIQDLFKEFMVTGQSALKDENKYDQFQQLIKDTKAQLLNIREEK</sequence>
<dbReference type="PANTHER" id="PTHR43252:SF2">
    <property type="entry name" value="TRANSCRIPTION REGULATOR, PADR-LIKE FAMILY"/>
    <property type="match status" value="1"/>
</dbReference>
<dbReference type="InterPro" id="IPR036390">
    <property type="entry name" value="WH_DNA-bd_sf"/>
</dbReference>
<evidence type="ECO:0000313" key="3">
    <source>
        <dbReference type="EMBL" id="GEQ00459.1"/>
    </source>
</evidence>
<evidence type="ECO:0000256" key="1">
    <source>
        <dbReference type="SAM" id="Coils"/>
    </source>
</evidence>
<name>A0A380BUI9_9STAP</name>
<dbReference type="Pfam" id="PF03551">
    <property type="entry name" value="PadR"/>
    <property type="match status" value="1"/>
</dbReference>
<dbReference type="AlphaFoldDB" id="A0A380BUI9"/>
<dbReference type="EMBL" id="UGZE01000001">
    <property type="protein sequence ID" value="SUJ07394.1"/>
    <property type="molecule type" value="Genomic_DNA"/>
</dbReference>
<proteinExistence type="predicted"/>
<reference evidence="3 6" key="2">
    <citation type="submission" date="2019-07" db="EMBL/GenBank/DDBJ databases">
        <title>Whole genome shotgun sequence of Staphylococcus arlettae NBRC 109765.</title>
        <authorList>
            <person name="Hosoyama A."/>
            <person name="Uohara A."/>
            <person name="Ohji S."/>
            <person name="Ichikawa N."/>
        </authorList>
    </citation>
    <scope>NUCLEOTIDE SEQUENCE [LARGE SCALE GENOMIC DNA]</scope>
    <source>
        <strain evidence="3 6">NBRC 109765</strain>
    </source>
</reference>
<dbReference type="PANTHER" id="PTHR43252">
    <property type="entry name" value="TRANSCRIPTIONAL REGULATOR YQJI"/>
    <property type="match status" value="1"/>
</dbReference>
<evidence type="ECO:0000313" key="5">
    <source>
        <dbReference type="Proteomes" id="UP000254956"/>
    </source>
</evidence>
<accession>A0A380BUI9</accession>